<dbReference type="InterPro" id="IPR050177">
    <property type="entry name" value="Lipid_A_modif_metabolic_enz"/>
</dbReference>
<dbReference type="InterPro" id="IPR036291">
    <property type="entry name" value="NAD(P)-bd_dom_sf"/>
</dbReference>
<dbReference type="Pfam" id="PF01370">
    <property type="entry name" value="Epimerase"/>
    <property type="match status" value="1"/>
</dbReference>
<protein>
    <submittedName>
        <fullName evidence="2">NAD-dependent epimerase/dehydratase family protein</fullName>
    </submittedName>
</protein>
<dbReference type="Proteomes" id="UP000263900">
    <property type="component" value="Chromosome"/>
</dbReference>
<name>A0A3B7MRM7_9BACT</name>
<dbReference type="SUPFAM" id="SSF51735">
    <property type="entry name" value="NAD(P)-binding Rossmann-fold domains"/>
    <property type="match status" value="1"/>
</dbReference>
<evidence type="ECO:0000259" key="1">
    <source>
        <dbReference type="Pfam" id="PF01370"/>
    </source>
</evidence>
<dbReference type="PANTHER" id="PTHR43245:SF58">
    <property type="entry name" value="BLL5923 PROTEIN"/>
    <property type="match status" value="1"/>
</dbReference>
<dbReference type="AlphaFoldDB" id="A0A3B7MRM7"/>
<proteinExistence type="predicted"/>
<dbReference type="OrthoDB" id="9803111at2"/>
<keyword evidence="3" id="KW-1185">Reference proteome</keyword>
<evidence type="ECO:0000313" key="3">
    <source>
        <dbReference type="Proteomes" id="UP000263900"/>
    </source>
</evidence>
<organism evidence="2 3">
    <name type="scientific">Paraflavitalea soli</name>
    <dbReference type="NCBI Taxonomy" id="2315862"/>
    <lineage>
        <taxon>Bacteria</taxon>
        <taxon>Pseudomonadati</taxon>
        <taxon>Bacteroidota</taxon>
        <taxon>Chitinophagia</taxon>
        <taxon>Chitinophagales</taxon>
        <taxon>Chitinophagaceae</taxon>
        <taxon>Paraflavitalea</taxon>
    </lineage>
</organism>
<reference evidence="2 3" key="1">
    <citation type="submission" date="2018-09" db="EMBL/GenBank/DDBJ databases">
        <title>Genome sequencing of strain 6GH32-13.</title>
        <authorList>
            <person name="Weon H.-Y."/>
            <person name="Heo J."/>
            <person name="Kwon S.-W."/>
        </authorList>
    </citation>
    <scope>NUCLEOTIDE SEQUENCE [LARGE SCALE GENOMIC DNA]</scope>
    <source>
        <strain evidence="2 3">5GH32-13</strain>
    </source>
</reference>
<accession>A0A3B7MRM7</accession>
<dbReference type="Gene3D" id="3.40.50.720">
    <property type="entry name" value="NAD(P)-binding Rossmann-like Domain"/>
    <property type="match status" value="1"/>
</dbReference>
<dbReference type="InterPro" id="IPR001509">
    <property type="entry name" value="Epimerase_deHydtase"/>
</dbReference>
<sequence>MKERILITGASGFIGFHLIEAALSRGFTVYAAVRAGSDVQHLKGYDIGFCELNYTNVELLAKQLEEIGCQYIIHAAGTTRTGSQEAYNAINAGYAVNLARAAMQGLGSKLLKFVFISSLAALGPLNNREMLITEEIVPAPVTAYGRSKLLAERQLQVLPLLPLIILRPTAVYGPREKDILIILRAISRGMEAYIGKIEQQLSFVYVKDLASVAINALCTELSGVAFNISDGRSYGQYELAEFSKQILNRKTWRLHVPHGMIKALAFGMERVYGWRGKTPALNVEKLNELTAVNWHCSIDKAKAALGFCPRYTLEQGLRETLHWYRQHNWI</sequence>
<feature type="domain" description="NAD-dependent epimerase/dehydratase" evidence="1">
    <location>
        <begin position="5"/>
        <end position="228"/>
    </location>
</feature>
<evidence type="ECO:0000313" key="2">
    <source>
        <dbReference type="EMBL" id="AXY74265.1"/>
    </source>
</evidence>
<dbReference type="EMBL" id="CP032157">
    <property type="protein sequence ID" value="AXY74265.1"/>
    <property type="molecule type" value="Genomic_DNA"/>
</dbReference>
<dbReference type="PANTHER" id="PTHR43245">
    <property type="entry name" value="BIFUNCTIONAL POLYMYXIN RESISTANCE PROTEIN ARNA"/>
    <property type="match status" value="1"/>
</dbReference>
<dbReference type="KEGG" id="pseg:D3H65_09885"/>
<gene>
    <name evidence="2" type="ORF">D3H65_09885</name>
</gene>
<dbReference type="RefSeq" id="WP_119050152.1">
    <property type="nucleotide sequence ID" value="NZ_CP032157.1"/>
</dbReference>